<evidence type="ECO:0000256" key="1">
    <source>
        <dbReference type="SAM" id="Phobius"/>
    </source>
</evidence>
<keyword evidence="3" id="KW-1185">Reference proteome</keyword>
<proteinExistence type="predicted"/>
<feature type="transmembrane region" description="Helical" evidence="1">
    <location>
        <begin position="80"/>
        <end position="102"/>
    </location>
</feature>
<feature type="transmembrane region" description="Helical" evidence="1">
    <location>
        <begin position="6"/>
        <end position="29"/>
    </location>
</feature>
<name>A0A6M1SKG2_9HYPH</name>
<comment type="caution">
    <text evidence="2">The sequence shown here is derived from an EMBL/GenBank/DDBJ whole genome shotgun (WGS) entry which is preliminary data.</text>
</comment>
<dbReference type="Proteomes" id="UP000474802">
    <property type="component" value="Unassembled WGS sequence"/>
</dbReference>
<keyword evidence="1" id="KW-0812">Transmembrane</keyword>
<accession>A0A6M1SKG2</accession>
<keyword evidence="1" id="KW-1133">Transmembrane helix</keyword>
<dbReference type="RefSeq" id="WP_164533495.1">
    <property type="nucleotide sequence ID" value="NZ_JAALFG010000001.1"/>
</dbReference>
<reference evidence="2 3" key="1">
    <citation type="submission" date="2020-02" db="EMBL/GenBank/DDBJ databases">
        <authorList>
            <person name="Khan S.A."/>
            <person name="Jeon C.O."/>
            <person name="Chun B.H."/>
        </authorList>
    </citation>
    <scope>NUCLEOTIDE SEQUENCE [LARGE SCALE GENOMIC DNA]</scope>
    <source>
        <strain evidence="2 3">H239</strain>
    </source>
</reference>
<feature type="transmembrane region" description="Helical" evidence="1">
    <location>
        <begin position="41"/>
        <end position="60"/>
    </location>
</feature>
<evidence type="ECO:0000313" key="2">
    <source>
        <dbReference type="EMBL" id="NGP17294.1"/>
    </source>
</evidence>
<gene>
    <name evidence="2" type="ORF">G5575_06055</name>
</gene>
<evidence type="ECO:0000313" key="3">
    <source>
        <dbReference type="Proteomes" id="UP000474802"/>
    </source>
</evidence>
<protein>
    <submittedName>
        <fullName evidence="2">Uncharacterized protein</fullName>
    </submittedName>
</protein>
<organism evidence="2 3">
    <name type="scientific">Devosia aurantiaca</name>
    <dbReference type="NCBI Taxonomy" id="2714858"/>
    <lineage>
        <taxon>Bacteria</taxon>
        <taxon>Pseudomonadati</taxon>
        <taxon>Pseudomonadota</taxon>
        <taxon>Alphaproteobacteria</taxon>
        <taxon>Hyphomicrobiales</taxon>
        <taxon>Devosiaceae</taxon>
        <taxon>Devosia</taxon>
    </lineage>
</organism>
<keyword evidence="1" id="KW-0472">Membrane</keyword>
<sequence>MSGANQRALVLLVAGFTIWSVGFVALYALQALGCAFGWPQHRAILIGAYVVSLLPLIWLAMMKTVREGEPATSLSVAALWANRAALASGVLVFLPVTFVSACI</sequence>
<reference evidence="2 3" key="2">
    <citation type="submission" date="2020-03" db="EMBL/GenBank/DDBJ databases">
        <title>Devosia chinhatensis sp. nov., isolated from a hexachlorocyclohexane (HCH) dump site in India.</title>
        <authorList>
            <person name="Kumar M."/>
            <person name="Lal R."/>
        </authorList>
    </citation>
    <scope>NUCLEOTIDE SEQUENCE [LARGE SCALE GENOMIC DNA]</scope>
    <source>
        <strain evidence="2 3">H239</strain>
    </source>
</reference>
<dbReference type="AlphaFoldDB" id="A0A6M1SKG2"/>
<dbReference type="EMBL" id="JAALFG010000001">
    <property type="protein sequence ID" value="NGP17294.1"/>
    <property type="molecule type" value="Genomic_DNA"/>
</dbReference>